<evidence type="ECO:0000259" key="8">
    <source>
        <dbReference type="SMART" id="SM00642"/>
    </source>
</evidence>
<keyword evidence="10" id="KW-1185">Reference proteome</keyword>
<dbReference type="CDD" id="cd11334">
    <property type="entry name" value="AmyAc_TreS"/>
    <property type="match status" value="1"/>
</dbReference>
<sequence>MDLGEELVDLDEGSHVAPDGVVEHPQASDFDHARTLPADTTWFQRAVFYEVLVRAFYDANSDGQGDIQGLIQRLDYLQWLGIDCLWLPPFYDSPLRDGGYDIRDFYKVLPEFGTVDDLVALIDAAHKRGIRVITDLVMNHTSDTHPWFQESRRDPDGPYRDYYVWRDDDQGYPWARVIFVDTEESNWTYDPVRRQFFWHRFFSHQPDLNYENPDVQREMLNVIRFWLDLGIDGFRLDAVPYLFEADGTNCENLPATHDFLKQLRKVIDDEYPGRVLLAEANQWPADVVEYFGDPETGGDECHMAFHFPLMPRIFMAVRRESRFPVSEILAQTPKIPANCQWGIFLRNHDELTLEMVTDEERDYMYSEYAKDPRMRANVGIRRRLASLLENDRNQFELFTALLLSLPGSPVLYYGDEIGMGDNIWLGDRDGVRTPMQWTPDRNAGFSTATPGRLCLPVNQDPVYGYQAINVEAQRDNSASLLNWTRTMLAVRRRHVSFAIGDFQELGGSNPSVLAYLRVHEDDVVLCVHNLSRFPQPIEMSLPAWNGYTPIELTGRVTFPRIGHLPYLLTLPGYAFYWFQLCAPGDES</sequence>
<dbReference type="SUPFAM" id="SSF51011">
    <property type="entry name" value="Glycosyl hydrolase domain"/>
    <property type="match status" value="1"/>
</dbReference>
<organism evidence="9 10">
    <name type="scientific">Rugosimonospora africana</name>
    <dbReference type="NCBI Taxonomy" id="556532"/>
    <lineage>
        <taxon>Bacteria</taxon>
        <taxon>Bacillati</taxon>
        <taxon>Actinomycetota</taxon>
        <taxon>Actinomycetes</taxon>
        <taxon>Micromonosporales</taxon>
        <taxon>Micromonosporaceae</taxon>
        <taxon>Rugosimonospora</taxon>
    </lineage>
</organism>
<dbReference type="Gene3D" id="2.60.40.1180">
    <property type="entry name" value="Golgi alpha-mannosidase II"/>
    <property type="match status" value="1"/>
</dbReference>
<dbReference type="Pfam" id="PF16657">
    <property type="entry name" value="Malt_amylase_C"/>
    <property type="match status" value="1"/>
</dbReference>
<dbReference type="InterPro" id="IPR006047">
    <property type="entry name" value="GH13_cat_dom"/>
</dbReference>
<dbReference type="GO" id="GO:0047471">
    <property type="term" value="F:maltose alpha-D-glucosyltransferase activity"/>
    <property type="evidence" value="ECO:0007669"/>
    <property type="project" value="UniProtKB-EC"/>
</dbReference>
<evidence type="ECO:0000256" key="7">
    <source>
        <dbReference type="ARBA" id="ARBA00031378"/>
    </source>
</evidence>
<dbReference type="GO" id="GO:0005975">
    <property type="term" value="P:carbohydrate metabolic process"/>
    <property type="evidence" value="ECO:0007669"/>
    <property type="project" value="InterPro"/>
</dbReference>
<comment type="similarity">
    <text evidence="2">Belongs to the glycosyl hydrolase 13 family. TreS subfamily.</text>
</comment>
<name>A0A8J3QYP8_9ACTN</name>
<dbReference type="PANTHER" id="PTHR10357:SF219">
    <property type="entry name" value="MALTOSE ALPHA-D-GLUCOSYLTRANSFERASE"/>
    <property type="match status" value="1"/>
</dbReference>
<evidence type="ECO:0000256" key="6">
    <source>
        <dbReference type="ARBA" id="ARBA00023235"/>
    </source>
</evidence>
<dbReference type="Pfam" id="PF00128">
    <property type="entry name" value="Alpha-amylase"/>
    <property type="match status" value="2"/>
</dbReference>
<dbReference type="AlphaFoldDB" id="A0A8J3QYP8"/>
<dbReference type="GO" id="GO:0046872">
    <property type="term" value="F:metal ion binding"/>
    <property type="evidence" value="ECO:0007669"/>
    <property type="project" value="UniProtKB-KW"/>
</dbReference>
<evidence type="ECO:0000256" key="2">
    <source>
        <dbReference type="ARBA" id="ARBA00005496"/>
    </source>
</evidence>
<dbReference type="PANTHER" id="PTHR10357">
    <property type="entry name" value="ALPHA-AMYLASE FAMILY MEMBER"/>
    <property type="match status" value="1"/>
</dbReference>
<dbReference type="FunFam" id="3.20.20.80:FF:000055">
    <property type="entry name" value="Trehalose synthase"/>
    <property type="match status" value="1"/>
</dbReference>
<dbReference type="RefSeq" id="WP_203920639.1">
    <property type="nucleotide sequence ID" value="NZ_BONZ01000049.1"/>
</dbReference>
<comment type="catalytic activity">
    <reaction evidence="1">
        <text>D-maltose = alpha,alpha-trehalose</text>
        <dbReference type="Rhea" id="RHEA:15145"/>
        <dbReference type="ChEBI" id="CHEBI:16551"/>
        <dbReference type="ChEBI" id="CHEBI:17306"/>
        <dbReference type="EC" id="5.4.99.16"/>
    </reaction>
</comment>
<dbReference type="SUPFAM" id="SSF51445">
    <property type="entry name" value="(Trans)glycosidases"/>
    <property type="match status" value="1"/>
</dbReference>
<evidence type="ECO:0000256" key="5">
    <source>
        <dbReference type="ARBA" id="ARBA00022837"/>
    </source>
</evidence>
<protein>
    <recommendedName>
        <fullName evidence="3">maltose alpha-D-glucosyltransferase</fullName>
        <ecNumber evidence="3">5.4.99.16</ecNumber>
    </recommendedName>
    <alternativeName>
        <fullName evidence="7">Maltose alpha-D-glucosyltransferase</fullName>
    </alternativeName>
</protein>
<dbReference type="NCBIfam" id="TIGR02456">
    <property type="entry name" value="treS_nterm"/>
    <property type="match status" value="1"/>
</dbReference>
<dbReference type="SMART" id="SM00642">
    <property type="entry name" value="Aamy"/>
    <property type="match status" value="1"/>
</dbReference>
<accession>A0A8J3QYP8</accession>
<evidence type="ECO:0000256" key="3">
    <source>
        <dbReference type="ARBA" id="ARBA00012619"/>
    </source>
</evidence>
<keyword evidence="6" id="KW-0413">Isomerase</keyword>
<dbReference type="InterPro" id="IPR045857">
    <property type="entry name" value="O16G_dom_2"/>
</dbReference>
<dbReference type="InterPro" id="IPR017853">
    <property type="entry name" value="GH"/>
</dbReference>
<reference evidence="9" key="1">
    <citation type="submission" date="2021-01" db="EMBL/GenBank/DDBJ databases">
        <title>Whole genome shotgun sequence of Rugosimonospora africana NBRC 104875.</title>
        <authorList>
            <person name="Komaki H."/>
            <person name="Tamura T."/>
        </authorList>
    </citation>
    <scope>NUCLEOTIDE SEQUENCE</scope>
    <source>
        <strain evidence="9">NBRC 104875</strain>
    </source>
</reference>
<evidence type="ECO:0000256" key="1">
    <source>
        <dbReference type="ARBA" id="ARBA00001595"/>
    </source>
</evidence>
<dbReference type="InterPro" id="IPR012810">
    <property type="entry name" value="TreS/a-amylase_N"/>
</dbReference>
<dbReference type="InterPro" id="IPR032091">
    <property type="entry name" value="Malt_amylase-like_C"/>
</dbReference>
<keyword evidence="5" id="KW-0106">Calcium</keyword>
<dbReference type="EC" id="5.4.99.16" evidence="3"/>
<proteinExistence type="inferred from homology"/>
<dbReference type="InterPro" id="IPR013780">
    <property type="entry name" value="Glyco_hydro_b"/>
</dbReference>
<evidence type="ECO:0000313" key="10">
    <source>
        <dbReference type="Proteomes" id="UP000642748"/>
    </source>
</evidence>
<evidence type="ECO:0000256" key="4">
    <source>
        <dbReference type="ARBA" id="ARBA00022723"/>
    </source>
</evidence>
<comment type="caution">
    <text evidence="9">The sequence shown here is derived from an EMBL/GenBank/DDBJ whole genome shotgun (WGS) entry which is preliminary data.</text>
</comment>
<dbReference type="EMBL" id="BONZ01000049">
    <property type="protein sequence ID" value="GIH17091.1"/>
    <property type="molecule type" value="Genomic_DNA"/>
</dbReference>
<dbReference type="Gene3D" id="3.20.20.80">
    <property type="entry name" value="Glycosidases"/>
    <property type="match status" value="1"/>
</dbReference>
<feature type="domain" description="Glycosyl hydrolase family 13 catalytic" evidence="8">
    <location>
        <begin position="50"/>
        <end position="452"/>
    </location>
</feature>
<gene>
    <name evidence="9" type="primary">treS_1</name>
    <name evidence="9" type="ORF">Raf01_52630</name>
</gene>
<dbReference type="Proteomes" id="UP000642748">
    <property type="component" value="Unassembled WGS sequence"/>
</dbReference>
<keyword evidence="4" id="KW-0479">Metal-binding</keyword>
<evidence type="ECO:0000313" key="9">
    <source>
        <dbReference type="EMBL" id="GIH17091.1"/>
    </source>
</evidence>
<dbReference type="Gene3D" id="3.90.400.10">
    <property type="entry name" value="Oligo-1,6-glucosidase, Domain 2"/>
    <property type="match status" value="1"/>
</dbReference>